<evidence type="ECO:0000313" key="2">
    <source>
        <dbReference type="Proteomes" id="UP000232722"/>
    </source>
</evidence>
<reference evidence="1 2" key="1">
    <citation type="submission" date="2016-04" db="EMBL/GenBank/DDBJ databases">
        <title>Genome analyses suggest a sexual origin of heterokaryosis in a supposedly ancient asexual fungus.</title>
        <authorList>
            <person name="Ropars J."/>
            <person name="Sedzielewska K."/>
            <person name="Noel J."/>
            <person name="Charron P."/>
            <person name="Farinelli L."/>
            <person name="Marton T."/>
            <person name="Kruger M."/>
            <person name="Pelin A."/>
            <person name="Brachmann A."/>
            <person name="Corradi N."/>
        </authorList>
    </citation>
    <scope>NUCLEOTIDE SEQUENCE [LARGE SCALE GENOMIC DNA]</scope>
    <source>
        <strain evidence="1 2">A5</strain>
    </source>
</reference>
<dbReference type="AlphaFoldDB" id="A0A2N0NB02"/>
<protein>
    <submittedName>
        <fullName evidence="1">Uncharacterized protein</fullName>
    </submittedName>
</protein>
<gene>
    <name evidence="1" type="ORF">RhiirA5_447713</name>
</gene>
<comment type="caution">
    <text evidence="1">The sequence shown here is derived from an EMBL/GenBank/DDBJ whole genome shotgun (WGS) entry which is preliminary data.</text>
</comment>
<organism evidence="1 2">
    <name type="scientific">Rhizophagus irregularis</name>
    <dbReference type="NCBI Taxonomy" id="588596"/>
    <lineage>
        <taxon>Eukaryota</taxon>
        <taxon>Fungi</taxon>
        <taxon>Fungi incertae sedis</taxon>
        <taxon>Mucoromycota</taxon>
        <taxon>Glomeromycotina</taxon>
        <taxon>Glomeromycetes</taxon>
        <taxon>Glomerales</taxon>
        <taxon>Glomeraceae</taxon>
        <taxon>Rhizophagus</taxon>
    </lineage>
</organism>
<accession>A0A2N0NB02</accession>
<evidence type="ECO:0000313" key="1">
    <source>
        <dbReference type="EMBL" id="PKB91747.1"/>
    </source>
</evidence>
<dbReference type="Proteomes" id="UP000232722">
    <property type="component" value="Unassembled WGS sequence"/>
</dbReference>
<dbReference type="EMBL" id="LLXJ01013942">
    <property type="protein sequence ID" value="PKB91747.1"/>
    <property type="molecule type" value="Genomic_DNA"/>
</dbReference>
<name>A0A2N0NB02_9GLOM</name>
<proteinExistence type="predicted"/>
<reference evidence="1 2" key="2">
    <citation type="submission" date="2017-09" db="EMBL/GenBank/DDBJ databases">
        <title>Extensive intraspecific genome diversity in a model arbuscular mycorrhizal fungus.</title>
        <authorList>
            <person name="Chen E.C."/>
            <person name="Morin E."/>
            <person name="Beaudet D."/>
            <person name="Noel J."/>
            <person name="Ndikumana S."/>
            <person name="Charron P."/>
            <person name="St-Onge C."/>
            <person name="Giorgi J."/>
            <person name="Grigoriev I.V."/>
            <person name="Roux C."/>
            <person name="Martin F.M."/>
            <person name="Corradi N."/>
        </authorList>
    </citation>
    <scope>NUCLEOTIDE SEQUENCE [LARGE SCALE GENOMIC DNA]</scope>
    <source>
        <strain evidence="1 2">A5</strain>
    </source>
</reference>
<feature type="non-terminal residue" evidence="1">
    <location>
        <position position="148"/>
    </location>
</feature>
<sequence length="148" mass="17139">MTCPVSSEPEDQLFVLKCQHTLSINNLKLLKQKICSKCREKIEENDIRYLSQSSIYKNLYSKFSESGHIITPIKLENLYQIYDSDDLDNSEADLIIAKKKKSINSIIKLNSNISLSSILSRNSKKQQSTYQNIIKEINEYHYEKAESL</sequence>